<dbReference type="GO" id="GO:0004497">
    <property type="term" value="F:monooxygenase activity"/>
    <property type="evidence" value="ECO:0007669"/>
    <property type="project" value="UniProtKB-KW"/>
</dbReference>
<comment type="pathway">
    <text evidence="2">Hormone biosynthesis.</text>
</comment>
<dbReference type="GO" id="GO:0016125">
    <property type="term" value="P:sterol metabolic process"/>
    <property type="evidence" value="ECO:0007669"/>
    <property type="project" value="TreeGrafter"/>
</dbReference>
<keyword evidence="8" id="KW-0503">Monooxygenase</keyword>
<keyword evidence="9" id="KW-0472">Membrane</keyword>
<evidence type="ECO:0008006" key="12">
    <source>
        <dbReference type="Google" id="ProtNLM"/>
    </source>
</evidence>
<reference evidence="10" key="1">
    <citation type="submission" date="2023-07" db="EMBL/GenBank/DDBJ databases">
        <title>A chromosome-level genome assembly of Lolium multiflorum.</title>
        <authorList>
            <person name="Chen Y."/>
            <person name="Copetti D."/>
            <person name="Kolliker R."/>
            <person name="Studer B."/>
        </authorList>
    </citation>
    <scope>NUCLEOTIDE SEQUENCE</scope>
    <source>
        <strain evidence="10">02402/16</strain>
        <tissue evidence="10">Leaf</tissue>
    </source>
</reference>
<comment type="caution">
    <text evidence="10">The sequence shown here is derived from an EMBL/GenBank/DDBJ whole genome shotgun (WGS) entry which is preliminary data.</text>
</comment>
<dbReference type="InterPro" id="IPR036396">
    <property type="entry name" value="Cyt_P450_sf"/>
</dbReference>
<evidence type="ECO:0000256" key="9">
    <source>
        <dbReference type="SAM" id="Phobius"/>
    </source>
</evidence>
<dbReference type="PROSITE" id="PS00086">
    <property type="entry name" value="CYTOCHROME_P450"/>
    <property type="match status" value="1"/>
</dbReference>
<evidence type="ECO:0000256" key="5">
    <source>
        <dbReference type="ARBA" id="ARBA00023002"/>
    </source>
</evidence>
<dbReference type="GO" id="GO:0005506">
    <property type="term" value="F:iron ion binding"/>
    <property type="evidence" value="ECO:0007669"/>
    <property type="project" value="InterPro"/>
</dbReference>
<dbReference type="PANTHER" id="PTHR24286">
    <property type="entry name" value="CYTOCHROME P450 26"/>
    <property type="match status" value="1"/>
</dbReference>
<comment type="similarity">
    <text evidence="3 8">Belongs to the cytochrome P450 family.</text>
</comment>
<proteinExistence type="inferred from homology"/>
<dbReference type="EMBL" id="JAUUTY010000001">
    <property type="protein sequence ID" value="KAK1696954.1"/>
    <property type="molecule type" value="Genomic_DNA"/>
</dbReference>
<keyword evidence="5 8" id="KW-0560">Oxidoreductase</keyword>
<dbReference type="PRINTS" id="PR00385">
    <property type="entry name" value="P450"/>
</dbReference>
<evidence type="ECO:0000256" key="1">
    <source>
        <dbReference type="ARBA" id="ARBA00001971"/>
    </source>
</evidence>
<evidence type="ECO:0000256" key="2">
    <source>
        <dbReference type="ARBA" id="ARBA00004972"/>
    </source>
</evidence>
<dbReference type="InterPro" id="IPR017972">
    <property type="entry name" value="Cyt_P450_CS"/>
</dbReference>
<dbReference type="Gene3D" id="1.10.630.10">
    <property type="entry name" value="Cytochrome P450"/>
    <property type="match status" value="1"/>
</dbReference>
<dbReference type="GO" id="GO:0020037">
    <property type="term" value="F:heme binding"/>
    <property type="evidence" value="ECO:0007669"/>
    <property type="project" value="InterPro"/>
</dbReference>
<keyword evidence="8" id="KW-0349">Heme</keyword>
<evidence type="ECO:0000313" key="11">
    <source>
        <dbReference type="Proteomes" id="UP001231189"/>
    </source>
</evidence>
<feature type="transmembrane region" description="Helical" evidence="9">
    <location>
        <begin position="6"/>
        <end position="24"/>
    </location>
</feature>
<dbReference type="InterPro" id="IPR002397">
    <property type="entry name" value="Cyt_P450_B"/>
</dbReference>
<dbReference type="PANTHER" id="PTHR24286:SF364">
    <property type="entry name" value="CYTOCHROME P450 FAMILY 718"/>
    <property type="match status" value="1"/>
</dbReference>
<keyword evidence="11" id="KW-1185">Reference proteome</keyword>
<keyword evidence="4 8" id="KW-0479">Metal-binding</keyword>
<dbReference type="SUPFAM" id="SSF48264">
    <property type="entry name" value="Cytochrome P450"/>
    <property type="match status" value="1"/>
</dbReference>
<dbReference type="InterPro" id="IPR001128">
    <property type="entry name" value="Cyt_P450"/>
</dbReference>
<keyword evidence="6 8" id="KW-0408">Iron</keyword>
<name>A0AAD8U3A7_LOLMU</name>
<dbReference type="PRINTS" id="PR00359">
    <property type="entry name" value="BP450"/>
</dbReference>
<dbReference type="AlphaFoldDB" id="A0AAD8U3A7"/>
<evidence type="ECO:0000256" key="7">
    <source>
        <dbReference type="ARBA" id="ARBA00029441"/>
    </source>
</evidence>
<gene>
    <name evidence="10" type="ORF">QYE76_013651</name>
</gene>
<evidence type="ECO:0000256" key="3">
    <source>
        <dbReference type="ARBA" id="ARBA00010617"/>
    </source>
</evidence>
<accession>A0AAD8U3A7</accession>
<dbReference type="Proteomes" id="UP001231189">
    <property type="component" value="Unassembled WGS sequence"/>
</dbReference>
<dbReference type="GO" id="GO:0016705">
    <property type="term" value="F:oxidoreductase activity, acting on paired donors, with incorporation or reduction of molecular oxygen"/>
    <property type="evidence" value="ECO:0007669"/>
    <property type="project" value="InterPro"/>
</dbReference>
<dbReference type="FunFam" id="1.10.630.10:FF:000022">
    <property type="entry name" value="Taxadiene 5-alpha hydroxylase"/>
    <property type="match status" value="1"/>
</dbReference>
<dbReference type="CDD" id="cd11043">
    <property type="entry name" value="CYP90-like"/>
    <property type="match status" value="1"/>
</dbReference>
<comment type="cofactor">
    <cofactor evidence="1">
        <name>heme</name>
        <dbReference type="ChEBI" id="CHEBI:30413"/>
    </cofactor>
</comment>
<evidence type="ECO:0000256" key="4">
    <source>
        <dbReference type="ARBA" id="ARBA00022723"/>
    </source>
</evidence>
<evidence type="ECO:0000313" key="10">
    <source>
        <dbReference type="EMBL" id="KAK1696954.1"/>
    </source>
</evidence>
<comment type="pathway">
    <text evidence="7">Plant hormone biosynthesis.</text>
</comment>
<keyword evidence="9" id="KW-0812">Transmembrane</keyword>
<keyword evidence="9" id="KW-1133">Transmembrane helix</keyword>
<dbReference type="Pfam" id="PF00067">
    <property type="entry name" value="p450"/>
    <property type="match status" value="1"/>
</dbReference>
<evidence type="ECO:0000256" key="8">
    <source>
        <dbReference type="RuleBase" id="RU000461"/>
    </source>
</evidence>
<evidence type="ECO:0000256" key="6">
    <source>
        <dbReference type="ARBA" id="ARBA00023004"/>
    </source>
</evidence>
<organism evidence="10 11">
    <name type="scientific">Lolium multiflorum</name>
    <name type="common">Italian ryegrass</name>
    <name type="synonym">Lolium perenne subsp. multiflorum</name>
    <dbReference type="NCBI Taxonomy" id="4521"/>
    <lineage>
        <taxon>Eukaryota</taxon>
        <taxon>Viridiplantae</taxon>
        <taxon>Streptophyta</taxon>
        <taxon>Embryophyta</taxon>
        <taxon>Tracheophyta</taxon>
        <taxon>Spermatophyta</taxon>
        <taxon>Magnoliopsida</taxon>
        <taxon>Liliopsida</taxon>
        <taxon>Poales</taxon>
        <taxon>Poaceae</taxon>
        <taxon>BOP clade</taxon>
        <taxon>Pooideae</taxon>
        <taxon>Poodae</taxon>
        <taxon>Poeae</taxon>
        <taxon>Poeae Chloroplast Group 2 (Poeae type)</taxon>
        <taxon>Loliodinae</taxon>
        <taxon>Loliinae</taxon>
        <taxon>Lolium</taxon>
    </lineage>
</organism>
<protein>
    <recommendedName>
        <fullName evidence="12">Cytochrome P450</fullName>
    </recommendedName>
</protein>
<sequence>MEMDASVLAALAAVILVSILLLLPRLRKHHDGRRLPPGSLGLPAVGLCQTRGLRRALRGNTAEAWLQRWASAYGPVSKLTLFGFPTAFLVGPSANKFFFGSTALVTKTTMSFNRMVGWRNIRELAGDDHRRVRAMMVQFLKLEAVKSYVAAMDDEVRHHLSKEWRGHATISVMPSMKSLTFDIMCTVLFGLTRADHGTAMRELRVEFQQLLRGLWATPVDLPFTTYGKCLAASRRGRRIVARIIEERRTRLGRGGSSPSDDLIAHMLAEGLADEDIIDSVMSLMVAAHDSTASLITFLIRYLDGNRDAYAKVVAEQQEVARSKAPGEALSWKDISNMKYTWSAAMETLRLVPPVFVNFKRAVDDVEFDGHLIPKGWKVMTAASMTHLDPAVFQDPGRFEPARFDKPIPPYSFVAFGGGARMCPGNEFARVEALVAMHYIVTGFKWKLSAGCDGSFSRHPLPSPAHGLLIDIEPIDTGGLLRCST</sequence>